<sequence>MFDQSPPLQLPVLHLLAGTAATFGSAASSFLQSNDEQIAEILNNNLRSKHTVKPTSFMLLRRTIPATVRHHSSATKNRKPLYKIPHKYRAKAIQQAQEALTDYLHTVKTIPYTFADNISKYSIVSLSSFISKVKFSAPDFSKSLQKFFRYHPVNEFELFFESIGIDVNEFDLILPTCKFFLSEDRNVFNVACALYGFGVPWNKLGILYKEEKTIFDKDPNELKEIWRKYLGYGFSSSSLIGICLVFPHVLNGDSEVEALINGLKRVVIDFCLINDVDGDVDTWIDLCRKIRLFYNLGCKKHDVFDMIGRRKTILLEYSEVVLSEKIKYFCRFDVTTNEVLSLLLSEFKMYDLDLRTQVFCVRGLLRHFGIDEKQLNFITEKYPYVFGRNRLANLPHVMRSLNLNQWFFDNLKHGGHLLLKSYPTINSDQDYDKDFAESLVRIQSSRGKKKIHFVSVKPGAKVVQVERGRRFKPVRGFGNSGSTVRVSSTVPKQQWVLKIRISTVKISPVDYLLNLESVNIPRCISGSGGMCKPVETEDGSVIVVDQPEDSLKGIRVETISVSGWIFRYEGKINMVWVIEFGVVRQFWDDNMVWVIQFLPSMVAASVTFLSDSFLTNRSESQTF</sequence>
<name>A0A5N6NF61_9ASTR</name>
<keyword evidence="2" id="KW-1185">Reference proteome</keyword>
<evidence type="ECO:0000313" key="1">
    <source>
        <dbReference type="EMBL" id="KAD4585575.1"/>
    </source>
</evidence>
<gene>
    <name evidence="1" type="ORF">E3N88_23176</name>
</gene>
<dbReference type="InterPro" id="IPR038538">
    <property type="entry name" value="MTERF_sf"/>
</dbReference>
<organism evidence="1 2">
    <name type="scientific">Mikania micrantha</name>
    <name type="common">bitter vine</name>
    <dbReference type="NCBI Taxonomy" id="192012"/>
    <lineage>
        <taxon>Eukaryota</taxon>
        <taxon>Viridiplantae</taxon>
        <taxon>Streptophyta</taxon>
        <taxon>Embryophyta</taxon>
        <taxon>Tracheophyta</taxon>
        <taxon>Spermatophyta</taxon>
        <taxon>Magnoliopsida</taxon>
        <taxon>eudicotyledons</taxon>
        <taxon>Gunneridae</taxon>
        <taxon>Pentapetalae</taxon>
        <taxon>asterids</taxon>
        <taxon>campanulids</taxon>
        <taxon>Asterales</taxon>
        <taxon>Asteraceae</taxon>
        <taxon>Asteroideae</taxon>
        <taxon>Heliantheae alliance</taxon>
        <taxon>Eupatorieae</taxon>
        <taxon>Mikania</taxon>
    </lineage>
</organism>
<proteinExistence type="predicted"/>
<reference evidence="1 2" key="1">
    <citation type="submission" date="2019-05" db="EMBL/GenBank/DDBJ databases">
        <title>Mikania micrantha, genome provides insights into the molecular mechanism of rapid growth.</title>
        <authorList>
            <person name="Liu B."/>
        </authorList>
    </citation>
    <scope>NUCLEOTIDE SEQUENCE [LARGE SCALE GENOMIC DNA]</scope>
    <source>
        <strain evidence="1">NLD-2019</strain>
        <tissue evidence="1">Leaf</tissue>
    </source>
</reference>
<dbReference type="Proteomes" id="UP000326396">
    <property type="component" value="Linkage Group LG2"/>
</dbReference>
<protein>
    <submittedName>
        <fullName evidence="1">Uncharacterized protein</fullName>
    </submittedName>
</protein>
<comment type="caution">
    <text evidence="1">The sequence shown here is derived from an EMBL/GenBank/DDBJ whole genome shotgun (WGS) entry which is preliminary data.</text>
</comment>
<dbReference type="AlphaFoldDB" id="A0A5N6NF61"/>
<accession>A0A5N6NF61</accession>
<evidence type="ECO:0000313" key="2">
    <source>
        <dbReference type="Proteomes" id="UP000326396"/>
    </source>
</evidence>
<dbReference type="Gene3D" id="1.25.70.10">
    <property type="entry name" value="Transcription termination factor 3, mitochondrial"/>
    <property type="match status" value="1"/>
</dbReference>
<dbReference type="EMBL" id="SZYD01000012">
    <property type="protein sequence ID" value="KAD4585575.1"/>
    <property type="molecule type" value="Genomic_DNA"/>
</dbReference>
<dbReference type="OrthoDB" id="899381at2759"/>